<feature type="domain" description="GAF" evidence="1">
    <location>
        <begin position="77"/>
        <end position="209"/>
    </location>
</feature>
<dbReference type="Gene3D" id="1.10.10.60">
    <property type="entry name" value="Homeodomain-like"/>
    <property type="match status" value="1"/>
</dbReference>
<dbReference type="RefSeq" id="WP_244954869.1">
    <property type="nucleotide sequence ID" value="NZ_JACIDH010000019.1"/>
</dbReference>
<dbReference type="InterPro" id="IPR003018">
    <property type="entry name" value="GAF"/>
</dbReference>
<dbReference type="PRINTS" id="PR01590">
    <property type="entry name" value="HTHFIS"/>
</dbReference>
<dbReference type="Pfam" id="PF01590">
    <property type="entry name" value="GAF"/>
    <property type="match status" value="1"/>
</dbReference>
<sequence>MRQLEKDAAMDGAGIEQGRRAYFDEGQLPLETVRQPVLRSWLRCTDMGLAQGRLHGGGPLAESELHALRQRRESLRRLCRPELEMLAGEARETGSVVILADADGMILDTIGDTGFLSRAAQVALRPGVSWTEASTGTNAIGTAIAERRPIAVHGPEHFFAEHAVLSCAATPILDPRGAIVGALDISGPSASGHGHALGLIRLAVDQIEHRLFRDRFADCRVLRMHDDAAMLGTAREGILVFRDERLVAANRRGLSLVGRSWEALDDAALGELVDMKGQAARGRLRLANGATLIGGWDADVRGGGIELSVARPLADERAEAIDAALAAHDGNVSAAARQLGVHRSTIHRHLVRQR</sequence>
<evidence type="ECO:0000259" key="2">
    <source>
        <dbReference type="Pfam" id="PF02954"/>
    </source>
</evidence>
<dbReference type="SUPFAM" id="SSF46689">
    <property type="entry name" value="Homeodomain-like"/>
    <property type="match status" value="1"/>
</dbReference>
<dbReference type="Gene3D" id="3.30.450.40">
    <property type="match status" value="1"/>
</dbReference>
<dbReference type="InterPro" id="IPR002197">
    <property type="entry name" value="HTH_Fis"/>
</dbReference>
<keyword evidence="4" id="KW-1185">Reference proteome</keyword>
<evidence type="ECO:0000313" key="3">
    <source>
        <dbReference type="EMBL" id="MBB3880683.1"/>
    </source>
</evidence>
<feature type="domain" description="DNA binding HTH" evidence="2">
    <location>
        <begin position="318"/>
        <end position="348"/>
    </location>
</feature>
<dbReference type="InterPro" id="IPR009057">
    <property type="entry name" value="Homeodomain-like_sf"/>
</dbReference>
<name>A0A7W6AEB2_9SPHN</name>
<accession>A0A7W6AEB2</accession>
<reference evidence="3 4" key="1">
    <citation type="submission" date="2020-08" db="EMBL/GenBank/DDBJ databases">
        <title>Genomic Encyclopedia of Type Strains, Phase IV (KMG-IV): sequencing the most valuable type-strain genomes for metagenomic binning, comparative biology and taxonomic classification.</title>
        <authorList>
            <person name="Goeker M."/>
        </authorList>
    </citation>
    <scope>NUCLEOTIDE SEQUENCE [LARGE SCALE GENOMIC DNA]</scope>
    <source>
        <strain evidence="3 4">DSM 19512</strain>
    </source>
</reference>
<dbReference type="SUPFAM" id="SSF55781">
    <property type="entry name" value="GAF domain-like"/>
    <property type="match status" value="1"/>
</dbReference>
<dbReference type="AlphaFoldDB" id="A0A7W6AEB2"/>
<dbReference type="EMBL" id="JACIDH010000019">
    <property type="protein sequence ID" value="MBB3880683.1"/>
    <property type="molecule type" value="Genomic_DNA"/>
</dbReference>
<evidence type="ECO:0000259" key="1">
    <source>
        <dbReference type="Pfam" id="PF01590"/>
    </source>
</evidence>
<dbReference type="Proteomes" id="UP000538670">
    <property type="component" value="Unassembled WGS sequence"/>
</dbReference>
<dbReference type="GO" id="GO:0043565">
    <property type="term" value="F:sequence-specific DNA binding"/>
    <property type="evidence" value="ECO:0007669"/>
    <property type="project" value="InterPro"/>
</dbReference>
<dbReference type="InterPro" id="IPR029016">
    <property type="entry name" value="GAF-like_dom_sf"/>
</dbReference>
<protein>
    <submittedName>
        <fullName evidence="3">Transcriptional regulator of acetoin/glycerol metabolism</fullName>
    </submittedName>
</protein>
<organism evidence="3 4">
    <name type="scientific">Sphingomonas pseudosanguinis</name>
    <dbReference type="NCBI Taxonomy" id="413712"/>
    <lineage>
        <taxon>Bacteria</taxon>
        <taxon>Pseudomonadati</taxon>
        <taxon>Pseudomonadota</taxon>
        <taxon>Alphaproteobacteria</taxon>
        <taxon>Sphingomonadales</taxon>
        <taxon>Sphingomonadaceae</taxon>
        <taxon>Sphingomonas</taxon>
    </lineage>
</organism>
<gene>
    <name evidence="3" type="ORF">GGR48_003132</name>
</gene>
<proteinExistence type="predicted"/>
<dbReference type="Pfam" id="PF02954">
    <property type="entry name" value="HTH_8"/>
    <property type="match status" value="1"/>
</dbReference>
<evidence type="ECO:0000313" key="4">
    <source>
        <dbReference type="Proteomes" id="UP000538670"/>
    </source>
</evidence>
<comment type="caution">
    <text evidence="3">The sequence shown here is derived from an EMBL/GenBank/DDBJ whole genome shotgun (WGS) entry which is preliminary data.</text>
</comment>